<reference evidence="2" key="1">
    <citation type="submission" date="2022-11" db="UniProtKB">
        <authorList>
            <consortium name="WormBaseParasite"/>
        </authorList>
    </citation>
    <scope>IDENTIFICATION</scope>
</reference>
<proteinExistence type="predicted"/>
<dbReference type="WBParaSite" id="ACRNAN_scaffold11638.g27665.t1">
    <property type="protein sequence ID" value="ACRNAN_scaffold11638.g27665.t1"/>
    <property type="gene ID" value="ACRNAN_scaffold11638.g27665"/>
</dbReference>
<protein>
    <submittedName>
        <fullName evidence="2">Glycoside hydrolase family 5 domain-containing protein</fullName>
    </submittedName>
</protein>
<evidence type="ECO:0000313" key="2">
    <source>
        <dbReference type="WBParaSite" id="ACRNAN_scaffold11638.g27665.t1"/>
    </source>
</evidence>
<dbReference type="Gene3D" id="3.20.20.80">
    <property type="entry name" value="Glycosidases"/>
    <property type="match status" value="1"/>
</dbReference>
<evidence type="ECO:0000313" key="1">
    <source>
        <dbReference type="Proteomes" id="UP000887540"/>
    </source>
</evidence>
<organism evidence="1 2">
    <name type="scientific">Acrobeloides nanus</name>
    <dbReference type="NCBI Taxonomy" id="290746"/>
    <lineage>
        <taxon>Eukaryota</taxon>
        <taxon>Metazoa</taxon>
        <taxon>Ecdysozoa</taxon>
        <taxon>Nematoda</taxon>
        <taxon>Chromadorea</taxon>
        <taxon>Rhabditida</taxon>
        <taxon>Tylenchina</taxon>
        <taxon>Cephalobomorpha</taxon>
        <taxon>Cephaloboidea</taxon>
        <taxon>Cephalobidae</taxon>
        <taxon>Acrobeloides</taxon>
    </lineage>
</organism>
<dbReference type="InterPro" id="IPR017853">
    <property type="entry name" value="GH"/>
</dbReference>
<accession>A0A914CJY4</accession>
<name>A0A914CJY4_9BILA</name>
<sequence length="214" mass="23527">MYLVSDAGNQLEMFQNDSFNPTLIDTEFALAETLGSNTMRIFLHDLAYEADPVGFKNRINTVLDIAAKHGIKPLLAIFDSCGGGDPKIGQQGQPDPGRMMSQWAQSPGVPVIENLNANLARLEAYVKDIVGTFANDTRVLGWDVFNEPPCGGQPETANLLQLLTLVFEWARSVDPIQPLTSPLFSTDIDKGNFQDYSAHSKIQVNNSDVISFHE</sequence>
<dbReference type="AlphaFoldDB" id="A0A914CJY4"/>
<keyword evidence="1" id="KW-1185">Reference proteome</keyword>
<dbReference type="SUPFAM" id="SSF51445">
    <property type="entry name" value="(Trans)glycosidases"/>
    <property type="match status" value="1"/>
</dbReference>
<dbReference type="Proteomes" id="UP000887540">
    <property type="component" value="Unplaced"/>
</dbReference>